<keyword evidence="2" id="KW-1185">Reference proteome</keyword>
<gene>
    <name evidence="1" type="ORF">BXY45_11143</name>
</gene>
<accession>A0A316A9G5</accession>
<evidence type="ECO:0000313" key="1">
    <source>
        <dbReference type="EMBL" id="PWJ53640.1"/>
    </source>
</evidence>
<dbReference type="AlphaFoldDB" id="A0A316A9G5"/>
<dbReference type="EMBL" id="QGDQ01000011">
    <property type="protein sequence ID" value="PWJ53640.1"/>
    <property type="molecule type" value="Genomic_DNA"/>
</dbReference>
<sequence>MAARRLVAGARPGVVTTADVVSFTEVNEYLMRRAA</sequence>
<dbReference type="Proteomes" id="UP000245469">
    <property type="component" value="Unassembled WGS sequence"/>
</dbReference>
<comment type="caution">
    <text evidence="1">The sequence shown here is derived from an EMBL/GenBank/DDBJ whole genome shotgun (WGS) entry which is preliminary data.</text>
</comment>
<protein>
    <submittedName>
        <fullName evidence="1">Uncharacterized protein</fullName>
    </submittedName>
</protein>
<organism evidence="1 2">
    <name type="scientific">Quadrisphaera granulorum</name>
    <dbReference type="NCBI Taxonomy" id="317664"/>
    <lineage>
        <taxon>Bacteria</taxon>
        <taxon>Bacillati</taxon>
        <taxon>Actinomycetota</taxon>
        <taxon>Actinomycetes</taxon>
        <taxon>Kineosporiales</taxon>
        <taxon>Kineosporiaceae</taxon>
        <taxon>Quadrisphaera</taxon>
    </lineage>
</organism>
<reference evidence="1 2" key="1">
    <citation type="submission" date="2018-03" db="EMBL/GenBank/DDBJ databases">
        <title>Genomic Encyclopedia of Archaeal and Bacterial Type Strains, Phase II (KMG-II): from individual species to whole genera.</title>
        <authorList>
            <person name="Goeker M."/>
        </authorList>
    </citation>
    <scope>NUCLEOTIDE SEQUENCE [LARGE SCALE GENOMIC DNA]</scope>
    <source>
        <strain evidence="1 2">DSM 44889</strain>
    </source>
</reference>
<proteinExistence type="predicted"/>
<name>A0A316A9G5_9ACTN</name>
<evidence type="ECO:0000313" key="2">
    <source>
        <dbReference type="Proteomes" id="UP000245469"/>
    </source>
</evidence>